<dbReference type="PRINTS" id="PR00080">
    <property type="entry name" value="SDRFAMILY"/>
</dbReference>
<dbReference type="SUPFAM" id="SSF51735">
    <property type="entry name" value="NAD(P)-binding Rossmann-fold domains"/>
    <property type="match status" value="1"/>
</dbReference>
<dbReference type="InterPro" id="IPR002347">
    <property type="entry name" value="SDR_fam"/>
</dbReference>
<reference evidence="4" key="1">
    <citation type="submission" date="2023-06" db="EMBL/GenBank/DDBJ databases">
        <title>Conoideocrella luteorostrata (Hypocreales: Clavicipitaceae), a potential biocontrol fungus for elongate hemlock scale in United States Christmas tree production areas.</title>
        <authorList>
            <person name="Barrett H."/>
            <person name="Lovett B."/>
            <person name="Macias A.M."/>
            <person name="Stajich J.E."/>
            <person name="Kasson M.T."/>
        </authorList>
    </citation>
    <scope>NUCLEOTIDE SEQUENCE</scope>
    <source>
        <strain evidence="4">ARSEF 14590</strain>
    </source>
</reference>
<evidence type="ECO:0000313" key="4">
    <source>
        <dbReference type="EMBL" id="KAK2605936.1"/>
    </source>
</evidence>
<keyword evidence="5" id="KW-1185">Reference proteome</keyword>
<evidence type="ECO:0000313" key="5">
    <source>
        <dbReference type="Proteomes" id="UP001251528"/>
    </source>
</evidence>
<dbReference type="PANTHER" id="PTHR44169:SF6">
    <property type="entry name" value="NADPH-DEPENDENT 1-ACYLDIHYDROXYACETONE PHOSPHATE REDUCTASE"/>
    <property type="match status" value="1"/>
</dbReference>
<evidence type="ECO:0000256" key="2">
    <source>
        <dbReference type="ARBA" id="ARBA00023002"/>
    </source>
</evidence>
<accession>A0AAJ0CSV2</accession>
<organism evidence="4 5">
    <name type="scientific">Conoideocrella luteorostrata</name>
    <dbReference type="NCBI Taxonomy" id="1105319"/>
    <lineage>
        <taxon>Eukaryota</taxon>
        <taxon>Fungi</taxon>
        <taxon>Dikarya</taxon>
        <taxon>Ascomycota</taxon>
        <taxon>Pezizomycotina</taxon>
        <taxon>Sordariomycetes</taxon>
        <taxon>Hypocreomycetidae</taxon>
        <taxon>Hypocreales</taxon>
        <taxon>Clavicipitaceae</taxon>
        <taxon>Conoideocrella</taxon>
    </lineage>
</organism>
<dbReference type="AlphaFoldDB" id="A0AAJ0CSV2"/>
<dbReference type="Proteomes" id="UP001251528">
    <property type="component" value="Unassembled WGS sequence"/>
</dbReference>
<dbReference type="GO" id="GO:0000140">
    <property type="term" value="F:acylglycerone-phosphate reductase (NADP+) activity"/>
    <property type="evidence" value="ECO:0007669"/>
    <property type="project" value="TreeGrafter"/>
</dbReference>
<dbReference type="CDD" id="cd05374">
    <property type="entry name" value="17beta-HSD-like_SDR_c"/>
    <property type="match status" value="1"/>
</dbReference>
<dbReference type="EMBL" id="JASWJB010000049">
    <property type="protein sequence ID" value="KAK2605936.1"/>
    <property type="molecule type" value="Genomic_DNA"/>
</dbReference>
<dbReference type="GO" id="GO:0005783">
    <property type="term" value="C:endoplasmic reticulum"/>
    <property type="evidence" value="ECO:0007669"/>
    <property type="project" value="TreeGrafter"/>
</dbReference>
<comment type="similarity">
    <text evidence="1 3">Belongs to the short-chain dehydrogenases/reductases (SDR) family.</text>
</comment>
<evidence type="ECO:0000256" key="3">
    <source>
        <dbReference type="RuleBase" id="RU000363"/>
    </source>
</evidence>
<proteinExistence type="inferred from homology"/>
<dbReference type="GO" id="GO:0006654">
    <property type="term" value="P:phosphatidic acid biosynthetic process"/>
    <property type="evidence" value="ECO:0007669"/>
    <property type="project" value="TreeGrafter"/>
</dbReference>
<keyword evidence="2" id="KW-0560">Oxidoreductase</keyword>
<dbReference type="GO" id="GO:0019433">
    <property type="term" value="P:triglyceride catabolic process"/>
    <property type="evidence" value="ECO:0007669"/>
    <property type="project" value="TreeGrafter"/>
</dbReference>
<dbReference type="PANTHER" id="PTHR44169">
    <property type="entry name" value="NADPH-DEPENDENT 1-ACYLDIHYDROXYACETONE PHOSPHATE REDUCTASE"/>
    <property type="match status" value="1"/>
</dbReference>
<dbReference type="GO" id="GO:0005811">
    <property type="term" value="C:lipid droplet"/>
    <property type="evidence" value="ECO:0007669"/>
    <property type="project" value="TreeGrafter"/>
</dbReference>
<comment type="caution">
    <text evidence="4">The sequence shown here is derived from an EMBL/GenBank/DDBJ whole genome shotgun (WGS) entry which is preliminary data.</text>
</comment>
<gene>
    <name evidence="4" type="ORF">QQS21_003662</name>
</gene>
<sequence length="286" mass="30586">MGANSNKTVLVTGCSSGGIGAAICLALARRGHHIIATARTVSKIPTELSGLDNVTLVPLDVTSDESVTAAIATVSATNRTLDVVVNNAGVGYAMPVLDVDIDRCRQVYKTNVWGPVRVIKAFAPLLIASHGRFVNISTVGSILNCPWIATYTSSKAALTAISDTLRLELQPLGVEVVTIQVGIVDSFFHDNDTKFILPKDSIYSSISSIIAGWASGASKPKGISAVAFAEQIVDQIVGHGKTGIVFRGPTSRYLDYIHRYLPQYFTDVLMSYNQGLKELHAEKQPK</sequence>
<name>A0AAJ0CSV2_9HYPO</name>
<dbReference type="InterPro" id="IPR036291">
    <property type="entry name" value="NAD(P)-bd_dom_sf"/>
</dbReference>
<dbReference type="PRINTS" id="PR00081">
    <property type="entry name" value="GDHRDH"/>
</dbReference>
<dbReference type="Gene3D" id="3.40.50.720">
    <property type="entry name" value="NAD(P)-binding Rossmann-like Domain"/>
    <property type="match status" value="1"/>
</dbReference>
<dbReference type="GO" id="GO:0004806">
    <property type="term" value="F:triacylglycerol lipase activity"/>
    <property type="evidence" value="ECO:0007669"/>
    <property type="project" value="TreeGrafter"/>
</dbReference>
<evidence type="ECO:0000256" key="1">
    <source>
        <dbReference type="ARBA" id="ARBA00006484"/>
    </source>
</evidence>
<dbReference type="Pfam" id="PF00106">
    <property type="entry name" value="adh_short"/>
    <property type="match status" value="1"/>
</dbReference>
<protein>
    <submittedName>
        <fullName evidence="4">Uncharacterized protein</fullName>
    </submittedName>
</protein>